<feature type="transmembrane region" description="Helical" evidence="1">
    <location>
        <begin position="34"/>
        <end position="53"/>
    </location>
</feature>
<name>A0ABV7XP44_9GAMM</name>
<dbReference type="EMBL" id="JBHRYA010000009">
    <property type="protein sequence ID" value="MFC3717088.1"/>
    <property type="molecule type" value="Genomic_DNA"/>
</dbReference>
<keyword evidence="3" id="KW-1185">Reference proteome</keyword>
<sequence>MTIAGAIAALLSAFALYAGSGHCRWRLPPALRRYGKIAGLVLMLVSLAAWISALGVGAGLCAMLGCWMLAMVGLPWLAMLGTEPTR</sequence>
<gene>
    <name evidence="2" type="ORF">ACFONC_13080</name>
</gene>
<comment type="caution">
    <text evidence="2">The sequence shown here is derived from an EMBL/GenBank/DDBJ whole genome shotgun (WGS) entry which is preliminary data.</text>
</comment>
<keyword evidence="1" id="KW-0812">Transmembrane</keyword>
<reference evidence="3" key="1">
    <citation type="journal article" date="2019" name="Int. J. Syst. Evol. Microbiol.">
        <title>The Global Catalogue of Microorganisms (GCM) 10K type strain sequencing project: providing services to taxonomists for standard genome sequencing and annotation.</title>
        <authorList>
            <consortium name="The Broad Institute Genomics Platform"/>
            <consortium name="The Broad Institute Genome Sequencing Center for Infectious Disease"/>
            <person name="Wu L."/>
            <person name="Ma J."/>
        </authorList>
    </citation>
    <scope>NUCLEOTIDE SEQUENCE [LARGE SCALE GENOMIC DNA]</scope>
    <source>
        <strain evidence="3">KCTC 42441</strain>
    </source>
</reference>
<protein>
    <recommendedName>
        <fullName evidence="4">DUF3325 domain-containing protein</fullName>
    </recommendedName>
</protein>
<evidence type="ECO:0000256" key="1">
    <source>
        <dbReference type="SAM" id="Phobius"/>
    </source>
</evidence>
<proteinExistence type="predicted"/>
<evidence type="ECO:0008006" key="4">
    <source>
        <dbReference type="Google" id="ProtNLM"/>
    </source>
</evidence>
<feature type="transmembrane region" description="Helical" evidence="1">
    <location>
        <begin position="60"/>
        <end position="78"/>
    </location>
</feature>
<keyword evidence="1" id="KW-1133">Transmembrane helix</keyword>
<evidence type="ECO:0000313" key="2">
    <source>
        <dbReference type="EMBL" id="MFC3717088.1"/>
    </source>
</evidence>
<dbReference type="Proteomes" id="UP001595705">
    <property type="component" value="Unassembled WGS sequence"/>
</dbReference>
<evidence type="ECO:0000313" key="3">
    <source>
        <dbReference type="Proteomes" id="UP001595705"/>
    </source>
</evidence>
<keyword evidence="1" id="KW-0472">Membrane</keyword>
<dbReference type="RefSeq" id="WP_386744789.1">
    <property type="nucleotide sequence ID" value="NZ_JBHRYA010000009.1"/>
</dbReference>
<accession>A0ABV7XP44</accession>
<organism evidence="2 3">
    <name type="scientific">Luteimonas soli</name>
    <dbReference type="NCBI Taxonomy" id="1648966"/>
    <lineage>
        <taxon>Bacteria</taxon>
        <taxon>Pseudomonadati</taxon>
        <taxon>Pseudomonadota</taxon>
        <taxon>Gammaproteobacteria</taxon>
        <taxon>Lysobacterales</taxon>
        <taxon>Lysobacteraceae</taxon>
        <taxon>Luteimonas</taxon>
    </lineage>
</organism>